<evidence type="ECO:0000313" key="2">
    <source>
        <dbReference type="Proteomes" id="UP000011554"/>
    </source>
</evidence>
<dbReference type="SUPFAM" id="SSF159659">
    <property type="entry name" value="Cgl1923-like"/>
    <property type="match status" value="1"/>
</dbReference>
<dbReference type="PATRIC" id="fig|29540.5.peg.3594"/>
<dbReference type="Gene3D" id="3.40.50.10900">
    <property type="entry name" value="PAC-like subunit"/>
    <property type="match status" value="1"/>
</dbReference>
<gene>
    <name evidence="1" type="ORF">C481_17642</name>
</gene>
<sequence length="253" mass="27904">MATDPQYELVTSATDRLEGPLFLSLSNLGLAGLTAADYLVQQLEFTQIGHVRTKNLPTVVPFRNGEPRRPIRLYASDDDDCCVLLGETVIPVWTAEAFTDAVVDWLAETALDDLTVLHGIPFPHGPDEHEVFSVATPDYQRQRLADADSTPLSGGILDGVPGELTTRRFDGDVPPVGVLVTPSHPPGPDLDAALRYLAFLTAHYDLEIDTEPLRERSEALTRYYAELAERMAAIESQDTPLEGRTLPDDRMYM</sequence>
<keyword evidence="2" id="KW-1185">Reference proteome</keyword>
<dbReference type="AlphaFoldDB" id="M0AJC7"/>
<comment type="caution">
    <text evidence="1">The sequence shown here is derived from an EMBL/GenBank/DDBJ whole genome shotgun (WGS) entry which is preliminary data.</text>
</comment>
<dbReference type="Pfam" id="PF09754">
    <property type="entry name" value="PAC2"/>
    <property type="match status" value="1"/>
</dbReference>
<dbReference type="STRING" id="29540.C481_17642"/>
<dbReference type="InterPro" id="IPR038389">
    <property type="entry name" value="PSMG2_sf"/>
</dbReference>
<evidence type="ECO:0008006" key="3">
    <source>
        <dbReference type="Google" id="ProtNLM"/>
    </source>
</evidence>
<dbReference type="RefSeq" id="WP_006110633.1">
    <property type="nucleotide sequence ID" value="NZ_AOIO01000039.1"/>
</dbReference>
<dbReference type="eggNOG" id="arCOG00347">
    <property type="taxonomic scope" value="Archaea"/>
</dbReference>
<accession>M0AJC7</accession>
<evidence type="ECO:0000313" key="1">
    <source>
        <dbReference type="EMBL" id="ELY98476.1"/>
    </source>
</evidence>
<dbReference type="Proteomes" id="UP000011554">
    <property type="component" value="Unassembled WGS sequence"/>
</dbReference>
<protein>
    <recommendedName>
        <fullName evidence="3">Proteasome assembly chaperone family protein</fullName>
    </recommendedName>
</protein>
<dbReference type="PANTHER" id="PTHR35610">
    <property type="entry name" value="3-ISOPROPYLMALATE DEHYDRATASE-RELATED"/>
    <property type="match status" value="1"/>
</dbReference>
<dbReference type="OrthoDB" id="165933at2157"/>
<reference evidence="1 2" key="1">
    <citation type="journal article" date="2014" name="PLoS Genet.">
        <title>Phylogenetically driven sequencing of extremely halophilic archaea reveals strategies for static and dynamic osmo-response.</title>
        <authorList>
            <person name="Becker E.A."/>
            <person name="Seitzer P.M."/>
            <person name="Tritt A."/>
            <person name="Larsen D."/>
            <person name="Krusor M."/>
            <person name="Yao A.I."/>
            <person name="Wu D."/>
            <person name="Madern D."/>
            <person name="Eisen J.A."/>
            <person name="Darling A.E."/>
            <person name="Facciotti M.T."/>
        </authorList>
    </citation>
    <scope>NUCLEOTIDE SEQUENCE [LARGE SCALE GENOMIC DNA]</scope>
    <source>
        <strain evidence="1 2">DSM 12278</strain>
    </source>
</reference>
<dbReference type="PANTHER" id="PTHR35610:SF3">
    <property type="entry name" value="PROTEASOME ASSEMBLY CHAPERONE FAMILY PROTEIN"/>
    <property type="match status" value="1"/>
</dbReference>
<dbReference type="InterPro" id="IPR019151">
    <property type="entry name" value="Proteasome_assmbl_chaperone_2"/>
</dbReference>
<organism evidence="1 2">
    <name type="scientific">Natrialba asiatica (strain ATCC 700177 / DSM 12278 / JCM 9576 / FERM P-10747 / NBRC 102637 / 172P1)</name>
    <dbReference type="NCBI Taxonomy" id="29540"/>
    <lineage>
        <taxon>Archaea</taxon>
        <taxon>Methanobacteriati</taxon>
        <taxon>Methanobacteriota</taxon>
        <taxon>Stenosarchaea group</taxon>
        <taxon>Halobacteria</taxon>
        <taxon>Halobacteriales</taxon>
        <taxon>Natrialbaceae</taxon>
        <taxon>Natrialba</taxon>
    </lineage>
</organism>
<dbReference type="EMBL" id="AOIO01000039">
    <property type="protein sequence ID" value="ELY98476.1"/>
    <property type="molecule type" value="Genomic_DNA"/>
</dbReference>
<name>M0AJC7_NATA1</name>
<proteinExistence type="predicted"/>